<proteinExistence type="predicted"/>
<feature type="compositionally biased region" description="Polar residues" evidence="5">
    <location>
        <begin position="491"/>
        <end position="512"/>
    </location>
</feature>
<feature type="transmembrane region" description="Helical" evidence="6">
    <location>
        <begin position="582"/>
        <end position="599"/>
    </location>
</feature>
<dbReference type="GO" id="GO:0055064">
    <property type="term" value="P:chloride ion homeostasis"/>
    <property type="evidence" value="ECO:0007669"/>
    <property type="project" value="TreeGrafter"/>
</dbReference>
<dbReference type="PANTHER" id="PTHR11827:SF6">
    <property type="entry name" value="SOLUTE CARRIER FAMILY 12 MEMBER 8"/>
    <property type="match status" value="1"/>
</dbReference>
<evidence type="ECO:0000313" key="8">
    <source>
        <dbReference type="EMBL" id="RWS25632.1"/>
    </source>
</evidence>
<keyword evidence="2 6" id="KW-0812">Transmembrane</keyword>
<dbReference type="InterPro" id="IPR004841">
    <property type="entry name" value="AA-permease/SLC12A_dom"/>
</dbReference>
<keyword evidence="3 6" id="KW-1133">Transmembrane helix</keyword>
<evidence type="ECO:0000256" key="4">
    <source>
        <dbReference type="ARBA" id="ARBA00023136"/>
    </source>
</evidence>
<dbReference type="GO" id="GO:0006884">
    <property type="term" value="P:cell volume homeostasis"/>
    <property type="evidence" value="ECO:0007669"/>
    <property type="project" value="TreeGrafter"/>
</dbReference>
<dbReference type="Gene3D" id="1.20.1740.10">
    <property type="entry name" value="Amino acid/polyamine transporter I"/>
    <property type="match status" value="1"/>
</dbReference>
<dbReference type="VEuPathDB" id="VectorBase:LDEU006408"/>
<name>A0A443SDP7_9ACAR</name>
<dbReference type="InterPro" id="IPR004842">
    <property type="entry name" value="SLC12A_fam"/>
</dbReference>
<dbReference type="GO" id="GO:0055075">
    <property type="term" value="P:potassium ion homeostasis"/>
    <property type="evidence" value="ECO:0007669"/>
    <property type="project" value="TreeGrafter"/>
</dbReference>
<evidence type="ECO:0000256" key="1">
    <source>
        <dbReference type="ARBA" id="ARBA00004141"/>
    </source>
</evidence>
<feature type="transmembrane region" description="Helical" evidence="6">
    <location>
        <begin position="339"/>
        <end position="362"/>
    </location>
</feature>
<feature type="transmembrane region" description="Helical" evidence="6">
    <location>
        <begin position="391"/>
        <end position="409"/>
    </location>
</feature>
<evidence type="ECO:0000256" key="2">
    <source>
        <dbReference type="ARBA" id="ARBA00022692"/>
    </source>
</evidence>
<dbReference type="GO" id="GO:0016020">
    <property type="term" value="C:membrane"/>
    <property type="evidence" value="ECO:0007669"/>
    <property type="project" value="UniProtKB-SubCell"/>
</dbReference>
<sequence length="682" mass="75252">MPMVGEQSEKSKWSRFGLEKQSTSGALADDEAAVSSLKESFQNEIYRESQLNSKPWWKTQFFLVEPVLFGTWDGVYTSCVIHLFGVITFLRMGWIVGNAGIGLTVLVILCSVAICTLSVTSAIKISERCMIPGSGGNVHSLLSYVLGARFGGAVSIVYCFGKAVSCALHAVGFAESISVLLQNETAWIQRSIGMSLILALFFINVAGVKWVVRLQFTLLIVLLFAALDFAVGIFVTFDPAHGVIGYSTRNFENNLSPQYESKVNIFDIFGVFFPATIGVFSGVNMSGDLYSPQKSLSRGTYAAIATTTCLYLLFALGLGSVCLRSALLTNYMIEARVSAIGYFLLAGLYISSVSYCLGSMYASPRIIQHMAQEGIIPAKNFLSQGKGPNKVPASALILFSIIVCGFITIRQINVLATIVTIPFLLTYAVVEYAYFSFCMTIEMQLDYETKFQSYDSLSSPTFFVSKPSKHTGYGTLKGQDLDRLFPERVQSSNKTMKRQQSSPDQSDTSMVTSPDDHSSIRSVNESVKSAESEASPTPTKNVTLLKKTTKGLHYRICGLFTSKYTALISALVKIIIMFLVHWLYSLLAFIAVIFFWFYIGHINAGYNPGITQFDFFKWIKYSVLKIFGKSPKRYEQVIIASSNPEVEVTATQVTEEGTDFSSREKYHQATTVSSIKEVSVTK</sequence>
<feature type="transmembrane region" description="Helical" evidence="6">
    <location>
        <begin position="415"/>
        <end position="435"/>
    </location>
</feature>
<feature type="compositionally biased region" description="Polar residues" evidence="5">
    <location>
        <begin position="520"/>
        <end position="535"/>
    </location>
</feature>
<evidence type="ECO:0000256" key="6">
    <source>
        <dbReference type="SAM" id="Phobius"/>
    </source>
</evidence>
<evidence type="ECO:0000256" key="5">
    <source>
        <dbReference type="SAM" id="MobiDB-lite"/>
    </source>
</evidence>
<organism evidence="8 9">
    <name type="scientific">Leptotrombidium deliense</name>
    <dbReference type="NCBI Taxonomy" id="299467"/>
    <lineage>
        <taxon>Eukaryota</taxon>
        <taxon>Metazoa</taxon>
        <taxon>Ecdysozoa</taxon>
        <taxon>Arthropoda</taxon>
        <taxon>Chelicerata</taxon>
        <taxon>Arachnida</taxon>
        <taxon>Acari</taxon>
        <taxon>Acariformes</taxon>
        <taxon>Trombidiformes</taxon>
        <taxon>Prostigmata</taxon>
        <taxon>Anystina</taxon>
        <taxon>Parasitengona</taxon>
        <taxon>Trombiculoidea</taxon>
        <taxon>Trombiculidae</taxon>
        <taxon>Leptotrombidium</taxon>
    </lineage>
</organism>
<dbReference type="Pfam" id="PF00324">
    <property type="entry name" value="AA_permease"/>
    <property type="match status" value="1"/>
</dbReference>
<evidence type="ECO:0000313" key="9">
    <source>
        <dbReference type="Proteomes" id="UP000288716"/>
    </source>
</evidence>
<feature type="transmembrane region" description="Helical" evidence="6">
    <location>
        <begin position="218"/>
        <end position="237"/>
    </location>
</feature>
<dbReference type="OrthoDB" id="2020542at2759"/>
<keyword evidence="4 6" id="KW-0472">Membrane</keyword>
<dbReference type="PANTHER" id="PTHR11827">
    <property type="entry name" value="SOLUTE CARRIER FAMILY 12, CATION COTRANSPORTERS"/>
    <property type="match status" value="1"/>
</dbReference>
<evidence type="ECO:0000259" key="7">
    <source>
        <dbReference type="Pfam" id="PF00324"/>
    </source>
</evidence>
<reference evidence="8 9" key="1">
    <citation type="journal article" date="2018" name="Gigascience">
        <title>Genomes of trombidid mites reveal novel predicted allergens and laterally-transferred genes associated with secondary metabolism.</title>
        <authorList>
            <person name="Dong X."/>
            <person name="Chaisiri K."/>
            <person name="Xia D."/>
            <person name="Armstrong S.D."/>
            <person name="Fang Y."/>
            <person name="Donnelly M.J."/>
            <person name="Kadowaki T."/>
            <person name="McGarry J.W."/>
            <person name="Darby A.C."/>
            <person name="Makepeace B.L."/>
        </authorList>
    </citation>
    <scope>NUCLEOTIDE SEQUENCE [LARGE SCALE GENOMIC DNA]</scope>
    <source>
        <strain evidence="8">UoL-UT</strain>
    </source>
</reference>
<feature type="transmembrane region" description="Helical" evidence="6">
    <location>
        <begin position="265"/>
        <end position="287"/>
    </location>
</feature>
<dbReference type="Proteomes" id="UP000288716">
    <property type="component" value="Unassembled WGS sequence"/>
</dbReference>
<feature type="transmembrane region" description="Helical" evidence="6">
    <location>
        <begin position="101"/>
        <end position="123"/>
    </location>
</feature>
<evidence type="ECO:0000256" key="3">
    <source>
        <dbReference type="ARBA" id="ARBA00022989"/>
    </source>
</evidence>
<protein>
    <submittedName>
        <fullName evidence="8">Solute carrier family 12 member 8-like protein</fullName>
    </submittedName>
</protein>
<feature type="transmembrane region" description="Helical" evidence="6">
    <location>
        <begin position="75"/>
        <end position="95"/>
    </location>
</feature>
<dbReference type="EMBL" id="NCKV01003510">
    <property type="protein sequence ID" value="RWS25632.1"/>
    <property type="molecule type" value="Genomic_DNA"/>
</dbReference>
<feature type="transmembrane region" description="Helical" evidence="6">
    <location>
        <begin position="144"/>
        <end position="171"/>
    </location>
</feature>
<feature type="transmembrane region" description="Helical" evidence="6">
    <location>
        <begin position="299"/>
        <end position="319"/>
    </location>
</feature>
<comment type="caution">
    <text evidence="8">The sequence shown here is derived from an EMBL/GenBank/DDBJ whole genome shotgun (WGS) entry which is preliminary data.</text>
</comment>
<keyword evidence="9" id="KW-1185">Reference proteome</keyword>
<feature type="domain" description="Amino acid permease/ SLC12A" evidence="7">
    <location>
        <begin position="79"/>
        <end position="443"/>
    </location>
</feature>
<dbReference type="AlphaFoldDB" id="A0A443SDP7"/>
<dbReference type="GO" id="GO:0015379">
    <property type="term" value="F:potassium:chloride symporter activity"/>
    <property type="evidence" value="ECO:0007669"/>
    <property type="project" value="TreeGrafter"/>
</dbReference>
<comment type="subcellular location">
    <subcellularLocation>
        <location evidence="1">Membrane</location>
        <topology evidence="1">Multi-pass membrane protein</topology>
    </subcellularLocation>
</comment>
<accession>A0A443SDP7</accession>
<feature type="region of interest" description="Disordered" evidence="5">
    <location>
        <begin position="491"/>
        <end position="539"/>
    </location>
</feature>
<gene>
    <name evidence="8" type="ORF">B4U80_00028</name>
</gene>
<dbReference type="GO" id="GO:1990573">
    <property type="term" value="P:potassium ion import across plasma membrane"/>
    <property type="evidence" value="ECO:0007669"/>
    <property type="project" value="TreeGrafter"/>
</dbReference>
<feature type="transmembrane region" description="Helical" evidence="6">
    <location>
        <begin position="191"/>
        <end position="211"/>
    </location>
</feature>
<dbReference type="STRING" id="299467.A0A443SDP7"/>
<feature type="transmembrane region" description="Helical" evidence="6">
    <location>
        <begin position="556"/>
        <end position="576"/>
    </location>
</feature>
<feature type="region of interest" description="Disordered" evidence="5">
    <location>
        <begin position="1"/>
        <end position="24"/>
    </location>
</feature>